<feature type="compositionally biased region" description="Low complexity" evidence="1">
    <location>
        <begin position="467"/>
        <end position="481"/>
    </location>
</feature>
<keyword evidence="2" id="KW-0812">Transmembrane</keyword>
<dbReference type="AlphaFoldDB" id="Q0ATL3"/>
<dbReference type="RefSeq" id="WP_011642021.1">
    <property type="nucleotide sequence ID" value="NC_008347.1"/>
</dbReference>
<feature type="region of interest" description="Disordered" evidence="1">
    <location>
        <begin position="305"/>
        <end position="534"/>
    </location>
</feature>
<dbReference type="KEGG" id="mmr:Mmar10_0078"/>
<feature type="compositionally biased region" description="Low complexity" evidence="1">
    <location>
        <begin position="578"/>
        <end position="612"/>
    </location>
</feature>
<organism evidence="3 4">
    <name type="scientific">Maricaulis maris (strain MCS10)</name>
    <name type="common">Caulobacter maris</name>
    <dbReference type="NCBI Taxonomy" id="394221"/>
    <lineage>
        <taxon>Bacteria</taxon>
        <taxon>Pseudomonadati</taxon>
        <taxon>Pseudomonadota</taxon>
        <taxon>Alphaproteobacteria</taxon>
        <taxon>Maricaulales</taxon>
        <taxon>Maricaulaceae</taxon>
        <taxon>Maricaulis</taxon>
    </lineage>
</organism>
<feature type="compositionally biased region" description="Acidic residues" evidence="1">
    <location>
        <begin position="482"/>
        <end position="495"/>
    </location>
</feature>
<reference evidence="3 4" key="1">
    <citation type="submission" date="2006-08" db="EMBL/GenBank/DDBJ databases">
        <title>Complete sequence of Maricaulis maris MCS10.</title>
        <authorList>
            <consortium name="US DOE Joint Genome Institute"/>
            <person name="Copeland A."/>
            <person name="Lucas S."/>
            <person name="Lapidus A."/>
            <person name="Barry K."/>
            <person name="Detter J.C."/>
            <person name="Glavina del Rio T."/>
            <person name="Hammon N."/>
            <person name="Israni S."/>
            <person name="Dalin E."/>
            <person name="Tice H."/>
            <person name="Pitluck S."/>
            <person name="Saunders E."/>
            <person name="Brettin T."/>
            <person name="Bruce D."/>
            <person name="Han C."/>
            <person name="Tapia R."/>
            <person name="Gilna P."/>
            <person name="Schmutz J."/>
            <person name="Larimer F."/>
            <person name="Land M."/>
            <person name="Hauser L."/>
            <person name="Kyrpides N."/>
            <person name="Mikhailova N."/>
            <person name="Viollier P."/>
            <person name="Stephens C."/>
            <person name="Richardson P."/>
        </authorList>
    </citation>
    <scope>NUCLEOTIDE SEQUENCE [LARGE SCALE GENOMIC DNA]</scope>
    <source>
        <strain evidence="3 4">MCS10</strain>
    </source>
</reference>
<feature type="transmembrane region" description="Helical" evidence="2">
    <location>
        <begin position="213"/>
        <end position="230"/>
    </location>
</feature>
<dbReference type="eggNOG" id="ENOG5033SQX">
    <property type="taxonomic scope" value="Bacteria"/>
</dbReference>
<name>Q0ATL3_MARMM</name>
<feature type="compositionally biased region" description="Low complexity" evidence="1">
    <location>
        <begin position="619"/>
        <end position="629"/>
    </location>
</feature>
<keyword evidence="2" id="KW-0472">Membrane</keyword>
<dbReference type="HOGENOM" id="CLU_402674_0_0_5"/>
<dbReference type="EMBL" id="CP000449">
    <property type="protein sequence ID" value="ABI64374.1"/>
    <property type="molecule type" value="Genomic_DNA"/>
</dbReference>
<feature type="transmembrane region" description="Helical" evidence="2">
    <location>
        <begin position="108"/>
        <end position="129"/>
    </location>
</feature>
<keyword evidence="4" id="KW-1185">Reference proteome</keyword>
<protein>
    <submittedName>
        <fullName evidence="3">Uncharacterized protein</fullName>
    </submittedName>
</protein>
<feature type="transmembrane region" description="Helical" evidence="2">
    <location>
        <begin position="188"/>
        <end position="206"/>
    </location>
</feature>
<feature type="region of interest" description="Disordered" evidence="1">
    <location>
        <begin position="563"/>
        <end position="683"/>
    </location>
</feature>
<proteinExistence type="predicted"/>
<sequence length="683" mass="69200">MSLLPTAHAGQSFGARRIDFYTVSGEVSASDDTTGRVIDTDSMTHDVRLLDRSNALAPGDTASVLRVQAGPNRRSRPAAIINHSRGTWMRAAPEATTLLARSGVTRSFNWWLSVLFLAFLALAAVWPAIHGFLTEVNASLMAQIPAFDVFAEINAFLPALGGWRMEAALPAGLIDSLASLGFVPMDQLTEWSLALGAGLITLLAFFGRSWRLIYIPALGALALAAGAILGSALPTLAVVGGSLAFFTLAGLVNRIRDGGRLNARIARLAEHALRNPPQEGVRASNTGHPAAAGIAASAAIAAATATAEGEHAEAGPAETVDLAPETDTDVSAETGDQPANDASADDHASGEVAAPDQSDLLPAASGGDAEIESEAATQAEAAAPEVSGDAVGTPEAGEAAPSADPIDEMPESGAESSDDTAAVMAVGADAELDSDAGVAAEPAGKEVADPAPETRVDSGSSTDMNAAEEPAAPEAVAVAEPDSAEPESAEPESTETDSSGSDSAEPKSAETESAGADDAGLDDDLPSLDEVAAAAALNETETNLVDGPSGTTGVAPLVAVDLDDERTMPVAPPPPMPGNDAPATAVQEPEATQTPEPVAETPPAEPDAAADLQPDDAAAEMPVTEAAPEPEAEPTPRASVDAAPPIVDDPMMEEAADPMVPRAEASDFAPGAPDIEMDRSPAE</sequence>
<dbReference type="OrthoDB" id="7630709at2"/>
<accession>Q0ATL3</accession>
<feature type="compositionally biased region" description="Low complexity" evidence="1">
    <location>
        <begin position="374"/>
        <end position="385"/>
    </location>
</feature>
<evidence type="ECO:0000313" key="3">
    <source>
        <dbReference type="EMBL" id="ABI64374.1"/>
    </source>
</evidence>
<evidence type="ECO:0000256" key="2">
    <source>
        <dbReference type="SAM" id="Phobius"/>
    </source>
</evidence>
<feature type="compositionally biased region" description="Basic and acidic residues" evidence="1">
    <location>
        <begin position="443"/>
        <end position="456"/>
    </location>
</feature>
<gene>
    <name evidence="3" type="ordered locus">Mmar10_0078</name>
</gene>
<evidence type="ECO:0000256" key="1">
    <source>
        <dbReference type="SAM" id="MobiDB-lite"/>
    </source>
</evidence>
<dbReference type="Proteomes" id="UP000001964">
    <property type="component" value="Chromosome"/>
</dbReference>
<keyword evidence="2" id="KW-1133">Transmembrane helix</keyword>
<evidence type="ECO:0000313" key="4">
    <source>
        <dbReference type="Proteomes" id="UP000001964"/>
    </source>
</evidence>